<comment type="caution">
    <text evidence="1">The sequence shown here is derived from an EMBL/GenBank/DDBJ whole genome shotgun (WGS) entry which is preliminary data.</text>
</comment>
<evidence type="ECO:0008006" key="3">
    <source>
        <dbReference type="Google" id="ProtNLM"/>
    </source>
</evidence>
<evidence type="ECO:0000313" key="2">
    <source>
        <dbReference type="Proteomes" id="UP001515480"/>
    </source>
</evidence>
<dbReference type="PANTHER" id="PTHR40129:SF2">
    <property type="entry name" value="KETOPANTOATE REDUCTASE N-TERMINAL DOMAIN-CONTAINING PROTEIN"/>
    <property type="match status" value="1"/>
</dbReference>
<dbReference type="InterPro" id="IPR036291">
    <property type="entry name" value="NAD(P)-bd_dom_sf"/>
</dbReference>
<protein>
    <recommendedName>
        <fullName evidence="3">NAD-dependent epimerase/dehydratase domain-containing protein</fullName>
    </recommendedName>
</protein>
<evidence type="ECO:0000313" key="1">
    <source>
        <dbReference type="EMBL" id="KAL1520553.1"/>
    </source>
</evidence>
<dbReference type="EMBL" id="JBGBPQ010000008">
    <property type="protein sequence ID" value="KAL1520553.1"/>
    <property type="molecule type" value="Genomic_DNA"/>
</dbReference>
<gene>
    <name evidence="1" type="ORF">AB1Y20_022129</name>
</gene>
<keyword evidence="2" id="KW-1185">Reference proteome</keyword>
<dbReference type="SUPFAM" id="SSF51735">
    <property type="entry name" value="NAD(P)-binding Rossmann-fold domains"/>
    <property type="match status" value="1"/>
</dbReference>
<proteinExistence type="predicted"/>
<dbReference type="PANTHER" id="PTHR40129">
    <property type="entry name" value="KETOPANTOATE REDUCTASE N-TERMINAL DOMAIN-CONTAINING PROTEIN"/>
    <property type="match status" value="1"/>
</dbReference>
<name>A0AB34JHW8_PRYPA</name>
<organism evidence="1 2">
    <name type="scientific">Prymnesium parvum</name>
    <name type="common">Toxic golden alga</name>
    <dbReference type="NCBI Taxonomy" id="97485"/>
    <lineage>
        <taxon>Eukaryota</taxon>
        <taxon>Haptista</taxon>
        <taxon>Haptophyta</taxon>
        <taxon>Prymnesiophyceae</taxon>
        <taxon>Prymnesiales</taxon>
        <taxon>Prymnesiaceae</taxon>
        <taxon>Prymnesium</taxon>
    </lineage>
</organism>
<dbReference type="Gene3D" id="3.40.50.720">
    <property type="entry name" value="NAD(P)-binding Rossmann-like Domain"/>
    <property type="match status" value="1"/>
</dbReference>
<reference evidence="1 2" key="1">
    <citation type="journal article" date="2024" name="Science">
        <title>Giant polyketide synthase enzymes in the biosynthesis of giant marine polyether toxins.</title>
        <authorList>
            <person name="Fallon T.R."/>
            <person name="Shende V.V."/>
            <person name="Wierzbicki I.H."/>
            <person name="Pendleton A.L."/>
            <person name="Watervoot N.F."/>
            <person name="Auber R.P."/>
            <person name="Gonzalez D.J."/>
            <person name="Wisecaver J.H."/>
            <person name="Moore B.S."/>
        </authorList>
    </citation>
    <scope>NUCLEOTIDE SEQUENCE [LARGE SCALE GENOMIC DNA]</scope>
    <source>
        <strain evidence="1 2">12B1</strain>
    </source>
</reference>
<dbReference type="Proteomes" id="UP001515480">
    <property type="component" value="Unassembled WGS sequence"/>
</dbReference>
<dbReference type="AlphaFoldDB" id="A0AB34JHW8"/>
<accession>A0AB34JHW8</accession>
<sequence length="491" mass="53284">MRHQHEAAVTPALLVWHLAHSRTRATSKYPDTSDNFAVASFAFRATPPEIKGGALLFRTVTDKDPQLAAAPSPHCTSPSPPLPSLPKACVCAHLGSTLPRNPPYLCSPPSSLHATLHASICLSDEATMRLVKFEIKPQSKCPVMRLLVLVISLISLIAPTRAAKPARVPSPPAAYTPLRTRTPLYTEKMGVRVTFTNDQATPFLLAQRGRARKLAMCADRGGGPPEKMEKVLILGAGWVGSRLATMLAKGGSEVAVTNRPGTVEKVKPLYFRPVTMPPEVKPRVLFEINDKATWSNLPPASDFDKVVITFPLASQACEEFFDEYLCNVPAVVCYSSTSVYQVDTPGQFVDETTKLKPTLRAKIENHFLKHGATVLTISGIFGEPRGPRGVCACLTAYSSAGGNLNARSSINMVHVDDILAATCRCLEQPHKAKGLRLNLAGENFKLSELVTHCKHPAIPDTGSADYNSKVVSSKRLLDELMPEGYSFVQPF</sequence>